<dbReference type="PROSITE" id="PS50835">
    <property type="entry name" value="IG_LIKE"/>
    <property type="match status" value="1"/>
</dbReference>
<dbReference type="OMA" id="WFLENTE"/>
<feature type="domain" description="Ig-like" evidence="3">
    <location>
        <begin position="29"/>
        <end position="132"/>
    </location>
</feature>
<dbReference type="PANTHER" id="PTHR23411">
    <property type="entry name" value="TAPASIN"/>
    <property type="match status" value="1"/>
</dbReference>
<keyword evidence="1" id="KW-0393">Immunoglobulin domain</keyword>
<dbReference type="CDD" id="cd00098">
    <property type="entry name" value="IgC1"/>
    <property type="match status" value="1"/>
</dbReference>
<dbReference type="InterPro" id="IPR007110">
    <property type="entry name" value="Ig-like_dom"/>
</dbReference>
<dbReference type="Ensembl" id="ENSGACT00000016941.1">
    <property type="protein sequence ID" value="ENSGACP00000016907.1"/>
    <property type="gene ID" value="ENSGACG00000012797.1"/>
</dbReference>
<dbReference type="InterPro" id="IPR003597">
    <property type="entry name" value="Ig_C1-set"/>
</dbReference>
<keyword evidence="2" id="KW-0472">Membrane</keyword>
<keyword evidence="2" id="KW-0812">Transmembrane</keyword>
<organism evidence="4">
    <name type="scientific">Gasterosteus aculeatus</name>
    <name type="common">Three-spined stickleback</name>
    <dbReference type="NCBI Taxonomy" id="69293"/>
    <lineage>
        <taxon>Eukaryota</taxon>
        <taxon>Metazoa</taxon>
        <taxon>Chordata</taxon>
        <taxon>Craniata</taxon>
        <taxon>Vertebrata</taxon>
        <taxon>Euteleostomi</taxon>
        <taxon>Actinopterygii</taxon>
        <taxon>Neopterygii</taxon>
        <taxon>Teleostei</taxon>
        <taxon>Neoteleostei</taxon>
        <taxon>Acanthomorphata</taxon>
        <taxon>Eupercaria</taxon>
        <taxon>Perciformes</taxon>
        <taxon>Cottioidei</taxon>
        <taxon>Gasterosteales</taxon>
        <taxon>Gasterosteidae</taxon>
        <taxon>Gasterosteus</taxon>
    </lineage>
</organism>
<dbReference type="Gene3D" id="2.60.40.10">
    <property type="entry name" value="Immunoglobulins"/>
    <property type="match status" value="2"/>
</dbReference>
<feature type="transmembrane region" description="Helical" evidence="2">
    <location>
        <begin position="160"/>
        <end position="183"/>
    </location>
</feature>
<name>G3PH32_GASAC</name>
<evidence type="ECO:0000259" key="3">
    <source>
        <dbReference type="PROSITE" id="PS50835"/>
    </source>
</evidence>
<dbReference type="Bgee" id="ENSGACG00000012797">
    <property type="expression patterns" value="Expressed in head kidney and 8 other cell types or tissues"/>
</dbReference>
<dbReference type="InterPro" id="IPR050380">
    <property type="entry name" value="Immune_Resp_Modulators"/>
</dbReference>
<dbReference type="InterPro" id="IPR013783">
    <property type="entry name" value="Ig-like_fold"/>
</dbReference>
<dbReference type="PROSITE" id="PS00290">
    <property type="entry name" value="IG_MHC"/>
    <property type="match status" value="1"/>
</dbReference>
<dbReference type="SUPFAM" id="SSF48726">
    <property type="entry name" value="Immunoglobulin"/>
    <property type="match status" value="1"/>
</dbReference>
<reference evidence="4" key="1">
    <citation type="submission" date="2006-01" db="EMBL/GenBank/DDBJ databases">
        <authorList>
            <person name="Lindblad-Toh K."/>
            <person name="Mauceli E."/>
            <person name="Grabherr M."/>
            <person name="Chang J.L."/>
            <person name="Lander E.S."/>
        </authorList>
    </citation>
    <scope>NUCLEOTIDE SEQUENCE [LARGE SCALE GENOMIC DNA]</scope>
</reference>
<keyword evidence="2" id="KW-1133">Transmembrane helix</keyword>
<evidence type="ECO:0000313" key="4">
    <source>
        <dbReference type="Ensembl" id="ENSGACP00000016907.1"/>
    </source>
</evidence>
<dbReference type="AlphaFoldDB" id="G3PH32"/>
<dbReference type="InParanoid" id="G3PH32"/>
<dbReference type="InterPro" id="IPR003006">
    <property type="entry name" value="Ig/MHC_CS"/>
</dbReference>
<dbReference type="Pfam" id="PF07654">
    <property type="entry name" value="C1-set"/>
    <property type="match status" value="1"/>
</dbReference>
<dbReference type="STRING" id="69293.ENSGACP00000016907"/>
<reference evidence="4" key="2">
    <citation type="submission" date="2024-04" db="UniProtKB">
        <authorList>
            <consortium name="Ensembl"/>
        </authorList>
    </citation>
    <scope>IDENTIFICATION</scope>
</reference>
<accession>G3PH32</accession>
<proteinExistence type="predicted"/>
<protein>
    <recommendedName>
        <fullName evidence="3">Ig-like domain-containing protein</fullName>
    </recommendedName>
</protein>
<evidence type="ECO:0000256" key="1">
    <source>
        <dbReference type="ARBA" id="ARBA00023319"/>
    </source>
</evidence>
<sequence length="188" mass="20980">MISRLNISTTNNKESTYSCVVRHESSETPFKSTIKDVFATVTHSKPSATLLQGSGELVCLVFGFSPATINITWFLDDTKGPLDYSTSEPHRGPDGKFNIQSHLNLSRVIWLPGANITCRVTHANISLSLDVSKPDSLNDCDFFDDIMHAEVNQDTDVESWYFAFTFLVLFLVSFIYGVSATMIKVRNN</sequence>
<evidence type="ECO:0000256" key="2">
    <source>
        <dbReference type="SAM" id="Phobius"/>
    </source>
</evidence>
<dbReference type="SMART" id="SM00407">
    <property type="entry name" value="IGc1"/>
    <property type="match status" value="1"/>
</dbReference>
<dbReference type="InterPro" id="IPR036179">
    <property type="entry name" value="Ig-like_dom_sf"/>
</dbReference>